<protein>
    <recommendedName>
        <fullName evidence="1">Transposase IS801/IS1294 domain-containing protein</fullName>
    </recommendedName>
</protein>
<feature type="domain" description="Transposase IS801/IS1294" evidence="1">
    <location>
        <begin position="3"/>
        <end position="86"/>
    </location>
</feature>
<dbReference type="GO" id="GO:0004803">
    <property type="term" value="F:transposase activity"/>
    <property type="evidence" value="ECO:0007669"/>
    <property type="project" value="InterPro"/>
</dbReference>
<organism evidence="2 3">
    <name type="scientific">SAR324 cluster bacterium</name>
    <dbReference type="NCBI Taxonomy" id="2024889"/>
    <lineage>
        <taxon>Bacteria</taxon>
        <taxon>Deltaproteobacteria</taxon>
        <taxon>SAR324 cluster</taxon>
    </lineage>
</organism>
<reference evidence="2 3" key="1">
    <citation type="journal article" date="2020" name="Biotechnol. Biofuels">
        <title>New insights from the biogas microbiome by comprehensive genome-resolved metagenomics of nearly 1600 species originating from multiple anaerobic digesters.</title>
        <authorList>
            <person name="Campanaro S."/>
            <person name="Treu L."/>
            <person name="Rodriguez-R L.M."/>
            <person name="Kovalovszki A."/>
            <person name="Ziels R.M."/>
            <person name="Maus I."/>
            <person name="Zhu X."/>
            <person name="Kougias P.G."/>
            <person name="Basile A."/>
            <person name="Luo G."/>
            <person name="Schluter A."/>
            <person name="Konstantinidis K.T."/>
            <person name="Angelidaki I."/>
        </authorList>
    </citation>
    <scope>NUCLEOTIDE SEQUENCE [LARGE SCALE GENOMIC DNA]</scope>
    <source>
        <strain evidence="2">AS27yjCOA_65</strain>
    </source>
</reference>
<dbReference type="GO" id="GO:0006313">
    <property type="term" value="P:DNA transposition"/>
    <property type="evidence" value="ECO:0007669"/>
    <property type="project" value="InterPro"/>
</dbReference>
<evidence type="ECO:0000259" key="1">
    <source>
        <dbReference type="Pfam" id="PF04986"/>
    </source>
</evidence>
<dbReference type="EMBL" id="JAAZON010000657">
    <property type="protein sequence ID" value="NMC64362.1"/>
    <property type="molecule type" value="Genomic_DNA"/>
</dbReference>
<sequence>MNENLGHSDFSVFASKPISLDDKERLLFLARWLKRCPLSYERMLIDETTLDEPKVLYISYKNGTSVSTRKFSFLQFLVELSQHIPDMWPTFPKEPGGNV</sequence>
<comment type="caution">
    <text evidence="2">The sequence shown here is derived from an EMBL/GenBank/DDBJ whole genome shotgun (WGS) entry which is preliminary data.</text>
</comment>
<dbReference type="Proteomes" id="UP000524246">
    <property type="component" value="Unassembled WGS sequence"/>
</dbReference>
<evidence type="ECO:0000313" key="3">
    <source>
        <dbReference type="Proteomes" id="UP000524246"/>
    </source>
</evidence>
<accession>A0A7X9ILK6</accession>
<dbReference type="GO" id="GO:0003677">
    <property type="term" value="F:DNA binding"/>
    <property type="evidence" value="ECO:0007669"/>
    <property type="project" value="InterPro"/>
</dbReference>
<proteinExistence type="predicted"/>
<evidence type="ECO:0000313" key="2">
    <source>
        <dbReference type="EMBL" id="NMC64362.1"/>
    </source>
</evidence>
<dbReference type="InterPro" id="IPR007069">
    <property type="entry name" value="Transposase_32"/>
</dbReference>
<dbReference type="AlphaFoldDB" id="A0A7X9ILK6"/>
<gene>
    <name evidence="2" type="ORF">GYA55_14455</name>
</gene>
<dbReference type="Pfam" id="PF04986">
    <property type="entry name" value="Y2_Tnp"/>
    <property type="match status" value="1"/>
</dbReference>
<name>A0A7X9ILK6_9DELT</name>